<gene>
    <name evidence="1" type="ORF">IE992_29415</name>
</gene>
<name>A0A927DX13_KLEPN</name>
<protein>
    <submittedName>
        <fullName evidence="1">Uncharacterized protein</fullName>
    </submittedName>
</protein>
<accession>A0A927DX13</accession>
<dbReference type="Proteomes" id="UP000609027">
    <property type="component" value="Unassembled WGS sequence"/>
</dbReference>
<organism evidence="1 2">
    <name type="scientific">Klebsiella pneumoniae</name>
    <dbReference type="NCBI Taxonomy" id="573"/>
    <lineage>
        <taxon>Bacteria</taxon>
        <taxon>Pseudomonadati</taxon>
        <taxon>Pseudomonadota</taxon>
        <taxon>Gammaproteobacteria</taxon>
        <taxon>Enterobacterales</taxon>
        <taxon>Enterobacteriaceae</taxon>
        <taxon>Klebsiella/Raoultella group</taxon>
        <taxon>Klebsiella</taxon>
        <taxon>Klebsiella pneumoniae complex</taxon>
    </lineage>
</organism>
<dbReference type="EMBL" id="JACXTJ010000008">
    <property type="protein sequence ID" value="MBD3721784.1"/>
    <property type="molecule type" value="Genomic_DNA"/>
</dbReference>
<comment type="caution">
    <text evidence="1">The sequence shown here is derived from an EMBL/GenBank/DDBJ whole genome shotgun (WGS) entry which is preliminary data.</text>
</comment>
<reference evidence="1" key="1">
    <citation type="submission" date="2020-07" db="EMBL/GenBank/DDBJ databases">
        <title>Clinical and genomic characterization of carbapenemase-producing Enterobacterales causing secondary infections during the COVID-19 crisis at a New York City hospital.</title>
        <authorList>
            <person name="Gomez-Simmonds A."/>
            <person name="Annavajhala M.K."/>
            <person name="Uhlemann A.-C."/>
        </authorList>
    </citation>
    <scope>NUCLEOTIDE SEQUENCE</scope>
    <source>
        <strain evidence="1">NK1607</strain>
    </source>
</reference>
<sequence>MQSPCGRRRTRPSSISTGTVGGIEVLITTQVYGLQMVTIPILASEHRADSLTVNHSRKVVPVWVSRVETILRQCAQQTTRPSQVVGSGVADELDKLV</sequence>
<evidence type="ECO:0000313" key="2">
    <source>
        <dbReference type="Proteomes" id="UP000609027"/>
    </source>
</evidence>
<evidence type="ECO:0000313" key="1">
    <source>
        <dbReference type="EMBL" id="MBD3721784.1"/>
    </source>
</evidence>
<proteinExistence type="predicted"/>
<dbReference type="AlphaFoldDB" id="A0A927DX13"/>